<reference evidence="2 3" key="2">
    <citation type="submission" date="2018-08" db="EMBL/GenBank/DDBJ databases">
        <title>Streptomyces kandeliansis sp. nov., an endophytic bacterium isolated from mangrove plant.</title>
        <authorList>
            <person name="Wang R."/>
        </authorList>
    </citation>
    <scope>NUCLEOTIDE SEQUENCE [LARGE SCALE GENOMIC DNA]</scope>
    <source>
        <strain evidence="3">H14(2018)</strain>
    </source>
</reference>
<gene>
    <name evidence="2" type="ORF">DVH21_00160</name>
</gene>
<dbReference type="AlphaFoldDB" id="A0A6N3K9D8"/>
<evidence type="ECO:0000256" key="1">
    <source>
        <dbReference type="SAM" id="MobiDB-lite"/>
    </source>
</evidence>
<feature type="region of interest" description="Disordered" evidence="1">
    <location>
        <begin position="77"/>
        <end position="97"/>
    </location>
</feature>
<evidence type="ECO:0000313" key="2">
    <source>
        <dbReference type="EMBL" id="AXH94290.1"/>
    </source>
</evidence>
<sequence>MAAEVPPPAYTCCEDLDVDRPYQPGQTLTVQWTVESPDEPGFTSPQVELTARLTGPFGTVDDLKAASAVPGLVTFTATPVRPTGTPGERPASTIVIGPDAEPGFYDLVTSVIDGGNATSSGSSIVRVVPEQ</sequence>
<evidence type="ECO:0000313" key="3">
    <source>
        <dbReference type="Proteomes" id="UP000253958"/>
    </source>
</evidence>
<dbReference type="EMBL" id="CP031263">
    <property type="protein sequence ID" value="AXH94290.1"/>
    <property type="molecule type" value="Genomic_DNA"/>
</dbReference>
<proteinExistence type="predicted"/>
<dbReference type="Proteomes" id="UP000253958">
    <property type="component" value="Chromosome"/>
</dbReference>
<name>A0A6N3K9D8_9ACTN</name>
<reference evidence="2 3" key="1">
    <citation type="submission" date="2018-07" db="EMBL/GenBank/DDBJ databases">
        <authorList>
            <person name="Ye Y."/>
        </authorList>
    </citation>
    <scope>NUCLEOTIDE SEQUENCE [LARGE SCALE GENOMIC DNA]</scope>
    <source>
        <strain evidence="3">H14(2018)</strain>
    </source>
</reference>
<organism evidence="2 3">
    <name type="scientific">Micromonospora aurantiaca</name>
    <name type="common">nom. illeg.</name>
    <dbReference type="NCBI Taxonomy" id="47850"/>
    <lineage>
        <taxon>Bacteria</taxon>
        <taxon>Bacillati</taxon>
        <taxon>Actinomycetota</taxon>
        <taxon>Actinomycetes</taxon>
        <taxon>Micromonosporales</taxon>
        <taxon>Micromonosporaceae</taxon>
        <taxon>Micromonospora</taxon>
    </lineage>
</organism>
<protein>
    <submittedName>
        <fullName evidence="2">Uncharacterized protein</fullName>
    </submittedName>
</protein>
<accession>A0A6N3K9D8</accession>